<dbReference type="CDD" id="cd09008">
    <property type="entry name" value="MTAN"/>
    <property type="match status" value="1"/>
</dbReference>
<dbReference type="InterPro" id="IPR000845">
    <property type="entry name" value="Nucleoside_phosphorylase_d"/>
</dbReference>
<evidence type="ECO:0000313" key="3">
    <source>
        <dbReference type="Proteomes" id="UP000624325"/>
    </source>
</evidence>
<dbReference type="InterPro" id="IPR035994">
    <property type="entry name" value="Nucleoside_phosphorylase_sf"/>
</dbReference>
<protein>
    <recommendedName>
        <fullName evidence="1">Nucleoside phosphorylase domain-containing protein</fullName>
    </recommendedName>
</protein>
<keyword evidence="3" id="KW-1185">Reference proteome</keyword>
<evidence type="ECO:0000259" key="1">
    <source>
        <dbReference type="Pfam" id="PF01048"/>
    </source>
</evidence>
<dbReference type="Pfam" id="PF01048">
    <property type="entry name" value="PNP_UDP_1"/>
    <property type="match status" value="1"/>
</dbReference>
<dbReference type="PANTHER" id="PTHR46832">
    <property type="entry name" value="5'-METHYLTHIOADENOSINE/S-ADENOSYLHOMOCYSTEINE NUCLEOSIDASE"/>
    <property type="match status" value="1"/>
</dbReference>
<dbReference type="EMBL" id="BONC01000006">
    <property type="protein sequence ID" value="GIF55261.1"/>
    <property type="molecule type" value="Genomic_DNA"/>
</dbReference>
<dbReference type="Gene3D" id="3.40.50.1580">
    <property type="entry name" value="Nucleoside phosphorylase domain"/>
    <property type="match status" value="1"/>
</dbReference>
<dbReference type="SUPFAM" id="SSF53167">
    <property type="entry name" value="Purine and uridine phosphorylases"/>
    <property type="match status" value="1"/>
</dbReference>
<dbReference type="RefSeq" id="WP_203701047.1">
    <property type="nucleotide sequence ID" value="NZ_BAAALU010000012.1"/>
</dbReference>
<feature type="domain" description="Nucleoside phosphorylase" evidence="1">
    <location>
        <begin position="366"/>
        <end position="601"/>
    </location>
</feature>
<accession>A0ABQ4BXJ7</accession>
<comment type="caution">
    <text evidence="2">The sequence shown here is derived from an EMBL/GenBank/DDBJ whole genome shotgun (WGS) entry which is preliminary data.</text>
</comment>
<name>A0ABQ4BXJ7_9ACTN</name>
<reference evidence="2 3" key="1">
    <citation type="submission" date="2021-01" db="EMBL/GenBank/DDBJ databases">
        <title>Whole genome shotgun sequence of Asanoa iriomotensis NBRC 100142.</title>
        <authorList>
            <person name="Komaki H."/>
            <person name="Tamura T."/>
        </authorList>
    </citation>
    <scope>NUCLEOTIDE SEQUENCE [LARGE SCALE GENOMIC DNA]</scope>
    <source>
        <strain evidence="2 3">NBRC 100142</strain>
    </source>
</reference>
<proteinExistence type="predicted"/>
<dbReference type="PANTHER" id="PTHR46832:SF1">
    <property type="entry name" value="5'-METHYLTHIOADENOSINE_S-ADENOSYLHOMOCYSTEINE NUCLEOSIDASE"/>
    <property type="match status" value="1"/>
</dbReference>
<gene>
    <name evidence="2" type="ORF">Air01nite_13560</name>
</gene>
<sequence>MNQPLYLHFLDRELVEAAGAELQPSTLERSLAALTLGTDAGLYCGISVIWEHTLLSDASRRILAMLVAGGAIRPISYSATVEEFFESRIQLYRHDAARYPLYFHNGIDAVRSILPTDYKAERTTDYLQERLGGWSLSKASQGSEAERIARTNALQALTRRDSEAITFAFFAPFMRKSGVQSFEAESILSRQISAQYAGHYLKFSDGDIPTGVDGLGYFDQVLATNFPMYDVPLLKNILSASGFTALLRTPMLQRLDDWQLLLELRGSGVHARMVSLVRLLVWIACRSVEGSAGASNTFAIRHKVWEFARRYLHSPNEGRGNDAVLARLDSAEQALLATIGRLSRVPALTSDVELGRQLLLDYGADVLIVTATRVEARAVIDTLTADHGSVARPHFIGDKTYFDLGTISGARVYLTQTEMGSGGPSGSILTIVDAISALGPASVVMVGIAFGIDEHSQQIGDVLISRQVASYDLQRVGTQSGRRKIVLRGDRTTASPRLLDRCRAAALDWNHCPVHFGLVMSGDKLVDNLRFRDELVRLAGGEAVGGEMEGAGLYASAHRRKVDWILIKGICDWADGNKDMMIAERQLNAAMNAARFTSHLLGKGGFA</sequence>
<organism evidence="2 3">
    <name type="scientific">Asanoa iriomotensis</name>
    <dbReference type="NCBI Taxonomy" id="234613"/>
    <lineage>
        <taxon>Bacteria</taxon>
        <taxon>Bacillati</taxon>
        <taxon>Actinomycetota</taxon>
        <taxon>Actinomycetes</taxon>
        <taxon>Micromonosporales</taxon>
        <taxon>Micromonosporaceae</taxon>
        <taxon>Asanoa</taxon>
    </lineage>
</organism>
<dbReference type="Proteomes" id="UP000624325">
    <property type="component" value="Unassembled WGS sequence"/>
</dbReference>
<evidence type="ECO:0000313" key="2">
    <source>
        <dbReference type="EMBL" id="GIF55261.1"/>
    </source>
</evidence>